<dbReference type="AlphaFoldDB" id="A0A4Z2EV27"/>
<name>A0A4Z2EV27_9TELE</name>
<proteinExistence type="predicted"/>
<dbReference type="EMBL" id="SRLO01002572">
    <property type="protein sequence ID" value="TNN32643.1"/>
    <property type="molecule type" value="Genomic_DNA"/>
</dbReference>
<protein>
    <submittedName>
        <fullName evidence="2">Uncharacterized protein</fullName>
    </submittedName>
</protein>
<sequence>MANAQMPKLPRDQNGGAAEPARPDGSWSRDPPDRGPMRRSRGVTFAQDNCILRREPEGVCERRRHVSRRQPMETGGFFGSYASLLGQSQRGGGQSECVAASGGLANEGRESGVWYPTMERGGVAGKSASNRKKRERRRRKERQHVFICLPVRSDFDPDGVQKFLVLA</sequence>
<gene>
    <name evidence="2" type="ORF">EYF80_057195</name>
</gene>
<feature type="region of interest" description="Disordered" evidence="1">
    <location>
        <begin position="115"/>
        <end position="141"/>
    </location>
</feature>
<organism evidence="2 3">
    <name type="scientific">Liparis tanakae</name>
    <name type="common">Tanaka's snailfish</name>
    <dbReference type="NCBI Taxonomy" id="230148"/>
    <lineage>
        <taxon>Eukaryota</taxon>
        <taxon>Metazoa</taxon>
        <taxon>Chordata</taxon>
        <taxon>Craniata</taxon>
        <taxon>Vertebrata</taxon>
        <taxon>Euteleostomi</taxon>
        <taxon>Actinopterygii</taxon>
        <taxon>Neopterygii</taxon>
        <taxon>Teleostei</taxon>
        <taxon>Neoteleostei</taxon>
        <taxon>Acanthomorphata</taxon>
        <taxon>Eupercaria</taxon>
        <taxon>Perciformes</taxon>
        <taxon>Cottioidei</taxon>
        <taxon>Cottales</taxon>
        <taxon>Liparidae</taxon>
        <taxon>Liparis</taxon>
    </lineage>
</organism>
<evidence type="ECO:0000313" key="2">
    <source>
        <dbReference type="EMBL" id="TNN32643.1"/>
    </source>
</evidence>
<dbReference type="Proteomes" id="UP000314294">
    <property type="component" value="Unassembled WGS sequence"/>
</dbReference>
<keyword evidence="3" id="KW-1185">Reference proteome</keyword>
<accession>A0A4Z2EV27</accession>
<comment type="caution">
    <text evidence="2">The sequence shown here is derived from an EMBL/GenBank/DDBJ whole genome shotgun (WGS) entry which is preliminary data.</text>
</comment>
<evidence type="ECO:0000256" key="1">
    <source>
        <dbReference type="SAM" id="MobiDB-lite"/>
    </source>
</evidence>
<reference evidence="2 3" key="1">
    <citation type="submission" date="2019-03" db="EMBL/GenBank/DDBJ databases">
        <title>First draft genome of Liparis tanakae, snailfish: a comprehensive survey of snailfish specific genes.</title>
        <authorList>
            <person name="Kim W."/>
            <person name="Song I."/>
            <person name="Jeong J.-H."/>
            <person name="Kim D."/>
            <person name="Kim S."/>
            <person name="Ryu S."/>
            <person name="Song J.Y."/>
            <person name="Lee S.K."/>
        </authorList>
    </citation>
    <scope>NUCLEOTIDE SEQUENCE [LARGE SCALE GENOMIC DNA]</scope>
    <source>
        <tissue evidence="2">Muscle</tissue>
    </source>
</reference>
<evidence type="ECO:0000313" key="3">
    <source>
        <dbReference type="Proteomes" id="UP000314294"/>
    </source>
</evidence>
<feature type="compositionally biased region" description="Basic residues" evidence="1">
    <location>
        <begin position="129"/>
        <end position="141"/>
    </location>
</feature>
<feature type="region of interest" description="Disordered" evidence="1">
    <location>
        <begin position="1"/>
        <end position="48"/>
    </location>
</feature>